<dbReference type="GO" id="GO:0016757">
    <property type="term" value="F:glycosyltransferase activity"/>
    <property type="evidence" value="ECO:0007669"/>
    <property type="project" value="UniProtKB-KW"/>
</dbReference>
<dbReference type="PANTHER" id="PTHR12526:SF640">
    <property type="entry name" value="COLANIC ACID BIOSYNTHESIS GLYCOSYLTRANSFERASE WCAL-RELATED"/>
    <property type="match status" value="1"/>
</dbReference>
<reference evidence="5" key="1">
    <citation type="journal article" date="2014" name="Int. J. Syst. Evol. Microbiol.">
        <title>Complete genome sequence of Corynebacterium casei LMG S-19264T (=DSM 44701T), isolated from a smear-ripened cheese.</title>
        <authorList>
            <consortium name="US DOE Joint Genome Institute (JGI-PGF)"/>
            <person name="Walter F."/>
            <person name="Albersmeier A."/>
            <person name="Kalinowski J."/>
            <person name="Ruckert C."/>
        </authorList>
    </citation>
    <scope>NUCLEOTIDE SEQUENCE</scope>
    <source>
        <strain evidence="5">CGMCC 1.15330</strain>
    </source>
</reference>
<evidence type="ECO:0000256" key="3">
    <source>
        <dbReference type="ARBA" id="ARBA00022679"/>
    </source>
</evidence>
<gene>
    <name evidence="5" type="ORF">GCM10011380_12180</name>
</gene>
<dbReference type="AlphaFoldDB" id="A0A916SYT1"/>
<dbReference type="Proteomes" id="UP000623067">
    <property type="component" value="Unassembled WGS sequence"/>
</dbReference>
<keyword evidence="6" id="KW-1185">Reference proteome</keyword>
<proteinExistence type="inferred from homology"/>
<evidence type="ECO:0000313" key="6">
    <source>
        <dbReference type="Proteomes" id="UP000623067"/>
    </source>
</evidence>
<organism evidence="5 6">
    <name type="scientific">Sphingomonas metalli</name>
    <dbReference type="NCBI Taxonomy" id="1779358"/>
    <lineage>
        <taxon>Bacteria</taxon>
        <taxon>Pseudomonadati</taxon>
        <taxon>Pseudomonadota</taxon>
        <taxon>Alphaproteobacteria</taxon>
        <taxon>Sphingomonadales</taxon>
        <taxon>Sphingomonadaceae</taxon>
        <taxon>Sphingomonas</taxon>
    </lineage>
</organism>
<dbReference type="Pfam" id="PF00534">
    <property type="entry name" value="Glycos_transf_1"/>
    <property type="match status" value="1"/>
</dbReference>
<dbReference type="PANTHER" id="PTHR12526">
    <property type="entry name" value="GLYCOSYLTRANSFERASE"/>
    <property type="match status" value="1"/>
</dbReference>
<dbReference type="Gene3D" id="3.40.50.2000">
    <property type="entry name" value="Glycogen Phosphorylase B"/>
    <property type="match status" value="2"/>
</dbReference>
<dbReference type="CDD" id="cd03801">
    <property type="entry name" value="GT4_PimA-like"/>
    <property type="match status" value="1"/>
</dbReference>
<evidence type="ECO:0000259" key="4">
    <source>
        <dbReference type="Pfam" id="PF00534"/>
    </source>
</evidence>
<accession>A0A916SYT1</accession>
<comment type="caution">
    <text evidence="5">The sequence shown here is derived from an EMBL/GenBank/DDBJ whole genome shotgun (WGS) entry which is preliminary data.</text>
</comment>
<sequence>MTGAAATAASAEEGAPRRILLVAPNISRRMGGEGLKALQIHLELRALGHDVRQVAHARVREEMAVAYPDLAIDYVEDGPAQIWFHRLKLKPLLALLNAWQLHALARSVARDFRPWVVHFTSPISPVLPYFHMPEQRVVIGPLNGNVAHPPAFKMREPRGKRLGRLILAPMQAVLGRLFRGKRDALLLISGGERTMQALELGGCARAQMVETLDCGIPDALVDHARFVQQGVNHRFVQLGRLTGYKACDLSIRAVAQADPATTLDIIGDGEERDALEALAARLGLADRVRFVGWVPAGPNLYARLSQYRALVLPSLAEANGIAFQEAMVLGLPIVCVDWAGPQQLLGPGEAIMLPPDGEAQVVAGIAAAMDRLARDPAYAESLSRAAHARAAALGFRWRDLLARWLPLYRRAAAGGISS</sequence>
<dbReference type="InterPro" id="IPR001296">
    <property type="entry name" value="Glyco_trans_1"/>
</dbReference>
<keyword evidence="2" id="KW-0328">Glycosyltransferase</keyword>
<dbReference type="SUPFAM" id="SSF53756">
    <property type="entry name" value="UDP-Glycosyltransferase/glycogen phosphorylase"/>
    <property type="match status" value="1"/>
</dbReference>
<dbReference type="RefSeq" id="WP_188657886.1">
    <property type="nucleotide sequence ID" value="NZ_BMIH01000002.1"/>
</dbReference>
<evidence type="ECO:0000313" key="5">
    <source>
        <dbReference type="EMBL" id="GGB24177.1"/>
    </source>
</evidence>
<keyword evidence="3" id="KW-0808">Transferase</keyword>
<protein>
    <recommendedName>
        <fullName evidence="4">Glycosyl transferase family 1 domain-containing protein</fullName>
    </recommendedName>
</protein>
<comment type="similarity">
    <text evidence="1">Belongs to the glycosyltransferase group 1 family. Glycosyltransferase 4 subfamily.</text>
</comment>
<evidence type="ECO:0000256" key="1">
    <source>
        <dbReference type="ARBA" id="ARBA00009481"/>
    </source>
</evidence>
<name>A0A916SYT1_9SPHN</name>
<reference evidence="5" key="2">
    <citation type="submission" date="2020-09" db="EMBL/GenBank/DDBJ databases">
        <authorList>
            <person name="Sun Q."/>
            <person name="Zhou Y."/>
        </authorList>
    </citation>
    <scope>NUCLEOTIDE SEQUENCE</scope>
    <source>
        <strain evidence="5">CGMCC 1.15330</strain>
    </source>
</reference>
<feature type="domain" description="Glycosyl transferase family 1" evidence="4">
    <location>
        <begin position="235"/>
        <end position="386"/>
    </location>
</feature>
<dbReference type="EMBL" id="BMIH01000002">
    <property type="protein sequence ID" value="GGB24177.1"/>
    <property type="molecule type" value="Genomic_DNA"/>
</dbReference>
<evidence type="ECO:0000256" key="2">
    <source>
        <dbReference type="ARBA" id="ARBA00022676"/>
    </source>
</evidence>